<keyword evidence="3" id="KW-1185">Reference proteome</keyword>
<organism evidence="2 3">
    <name type="scientific">Leptospira hartskeerlii</name>
    <dbReference type="NCBI Taxonomy" id="2023177"/>
    <lineage>
        <taxon>Bacteria</taxon>
        <taxon>Pseudomonadati</taxon>
        <taxon>Spirochaetota</taxon>
        <taxon>Spirochaetia</taxon>
        <taxon>Leptospirales</taxon>
        <taxon>Leptospiraceae</taxon>
        <taxon>Leptospira</taxon>
    </lineage>
</organism>
<dbReference type="AlphaFoldDB" id="A0A2M9XFV6"/>
<dbReference type="OrthoDB" id="9770040at2"/>
<feature type="transmembrane region" description="Helical" evidence="1">
    <location>
        <begin position="269"/>
        <end position="288"/>
    </location>
</feature>
<dbReference type="Pfam" id="PF05940">
    <property type="entry name" value="NnrS"/>
    <property type="match status" value="1"/>
</dbReference>
<sequence length="392" mass="44671">MKSFLDFRSAIWSVAFRPFFLVSSFHAIFAVLVWILILFSIIPSPFLTGGIQIHSYEMVFGFGRGAIIGFLFTAGQNWTKKVLAKEGYLALLFGLWFLGRFGFLSNPYLSYIALTADLYCDLLVLFYLTPPLFAKGQEHNRVVVVTYFLLFLLHILTAFSFLSILPEGWSLHFIHLSLFVILQFVILIGGRIMPFFSSAAIPGSNPKRFLKLESLIRYGGFLFLAIETFAFWFPQIVPFAGLYCLAFGMLNYSRWLFWEPWKSKKVPILWILHLGYFWLCSGFLAYGLSHLGFFPTSSAFHIFTVGGIGVFVYGMITRVSLGHTGRAIRASKLIVLGYILINLAVIARVFLPLMNKYREAYLFSAIFWISAFLIFVVQYSKILISPRAFANS</sequence>
<feature type="transmembrane region" description="Helical" evidence="1">
    <location>
        <begin position="109"/>
        <end position="130"/>
    </location>
</feature>
<keyword evidence="1" id="KW-1133">Transmembrane helix</keyword>
<feature type="transmembrane region" description="Helical" evidence="1">
    <location>
        <begin position="239"/>
        <end position="257"/>
    </location>
</feature>
<proteinExistence type="predicted"/>
<feature type="transmembrane region" description="Helical" evidence="1">
    <location>
        <begin position="215"/>
        <end position="233"/>
    </location>
</feature>
<dbReference type="Proteomes" id="UP000232196">
    <property type="component" value="Unassembled WGS sequence"/>
</dbReference>
<evidence type="ECO:0000313" key="3">
    <source>
        <dbReference type="Proteomes" id="UP000232196"/>
    </source>
</evidence>
<feature type="transmembrane region" description="Helical" evidence="1">
    <location>
        <begin position="54"/>
        <end position="75"/>
    </location>
</feature>
<dbReference type="EMBL" id="NPDN01000002">
    <property type="protein sequence ID" value="PJZ26514.1"/>
    <property type="molecule type" value="Genomic_DNA"/>
</dbReference>
<evidence type="ECO:0000313" key="2">
    <source>
        <dbReference type="EMBL" id="PJZ26514.1"/>
    </source>
</evidence>
<feature type="transmembrane region" description="Helical" evidence="1">
    <location>
        <begin position="20"/>
        <end position="42"/>
    </location>
</feature>
<feature type="transmembrane region" description="Helical" evidence="1">
    <location>
        <begin position="333"/>
        <end position="354"/>
    </location>
</feature>
<feature type="transmembrane region" description="Helical" evidence="1">
    <location>
        <begin position="300"/>
        <end position="321"/>
    </location>
</feature>
<evidence type="ECO:0000256" key="1">
    <source>
        <dbReference type="SAM" id="Phobius"/>
    </source>
</evidence>
<feature type="transmembrane region" description="Helical" evidence="1">
    <location>
        <begin position="360"/>
        <end position="377"/>
    </location>
</feature>
<name>A0A2M9XFV6_9LEPT</name>
<comment type="caution">
    <text evidence="2">The sequence shown here is derived from an EMBL/GenBank/DDBJ whole genome shotgun (WGS) entry which is preliminary data.</text>
</comment>
<accession>A0A2M9XFV6</accession>
<gene>
    <name evidence="2" type="ORF">CH357_03185</name>
</gene>
<feature type="transmembrane region" description="Helical" evidence="1">
    <location>
        <begin position="142"/>
        <end position="165"/>
    </location>
</feature>
<dbReference type="RefSeq" id="WP_100705340.1">
    <property type="nucleotide sequence ID" value="NZ_NPDL01000002.1"/>
</dbReference>
<dbReference type="InterPro" id="IPR010266">
    <property type="entry name" value="NnrS"/>
</dbReference>
<keyword evidence="1" id="KW-0812">Transmembrane</keyword>
<protein>
    <submittedName>
        <fullName evidence="2">NnrS protein</fullName>
    </submittedName>
</protein>
<keyword evidence="1" id="KW-0472">Membrane</keyword>
<feature type="transmembrane region" description="Helical" evidence="1">
    <location>
        <begin position="87"/>
        <end position="103"/>
    </location>
</feature>
<feature type="transmembrane region" description="Helical" evidence="1">
    <location>
        <begin position="171"/>
        <end position="194"/>
    </location>
</feature>
<reference evidence="2 3" key="1">
    <citation type="submission" date="2017-07" db="EMBL/GenBank/DDBJ databases">
        <title>Leptospira spp. isolated from tropical soils.</title>
        <authorList>
            <person name="Thibeaux R."/>
            <person name="Iraola G."/>
            <person name="Ferres I."/>
            <person name="Bierque E."/>
            <person name="Girault D."/>
            <person name="Soupe-Gilbert M.-E."/>
            <person name="Picardeau M."/>
            <person name="Goarant C."/>
        </authorList>
    </citation>
    <scope>NUCLEOTIDE SEQUENCE [LARGE SCALE GENOMIC DNA]</scope>
    <source>
        <strain evidence="2 3">MCA1-C-A1</strain>
    </source>
</reference>